<dbReference type="PRINTS" id="PR01790">
    <property type="entry name" value="SMP30FAMILY"/>
</dbReference>
<dbReference type="Pfam" id="PF08450">
    <property type="entry name" value="SGL"/>
    <property type="match status" value="1"/>
</dbReference>
<evidence type="ECO:0000256" key="4">
    <source>
        <dbReference type="SAM" id="MobiDB-lite"/>
    </source>
</evidence>
<evidence type="ECO:0000313" key="6">
    <source>
        <dbReference type="EMBL" id="TAW24624.1"/>
    </source>
</evidence>
<evidence type="ECO:0000256" key="2">
    <source>
        <dbReference type="PIRSR" id="PIRSR605511-1"/>
    </source>
</evidence>
<feature type="binding site" evidence="3">
    <location>
        <position position="23"/>
    </location>
    <ligand>
        <name>a divalent metal cation</name>
        <dbReference type="ChEBI" id="CHEBI:60240"/>
    </ligand>
</feature>
<feature type="binding site" evidence="3">
    <location>
        <position position="105"/>
    </location>
    <ligand>
        <name>substrate</name>
    </ligand>
</feature>
<feature type="binding site" evidence="3">
    <location>
        <position position="154"/>
    </location>
    <ligand>
        <name>a divalent metal cation</name>
        <dbReference type="ChEBI" id="CHEBI:60240"/>
    </ligand>
</feature>
<dbReference type="Gene3D" id="2.120.10.30">
    <property type="entry name" value="TolB, C-terminal domain"/>
    <property type="match status" value="1"/>
</dbReference>
<feature type="domain" description="SMP-30/Gluconolactonase/LRE-like region" evidence="5">
    <location>
        <begin position="21"/>
        <end position="262"/>
    </location>
</feature>
<geneLocation type="plasmid" evidence="6">
    <name>pSM151B_Rh01</name>
</geneLocation>
<evidence type="ECO:0000259" key="5">
    <source>
        <dbReference type="Pfam" id="PF08450"/>
    </source>
</evidence>
<name>A0ABD7PID0_RHILE</name>
<evidence type="ECO:0000256" key="1">
    <source>
        <dbReference type="ARBA" id="ARBA00008853"/>
    </source>
</evidence>
<feature type="region of interest" description="Disordered" evidence="4">
    <location>
        <begin position="293"/>
        <end position="318"/>
    </location>
</feature>
<feature type="active site" description="Proton donor/acceptor" evidence="2">
    <location>
        <position position="204"/>
    </location>
</feature>
<dbReference type="InterPro" id="IPR005511">
    <property type="entry name" value="SMP-30"/>
</dbReference>
<evidence type="ECO:0000313" key="7">
    <source>
        <dbReference type="Proteomes" id="UP000292036"/>
    </source>
</evidence>
<dbReference type="Proteomes" id="UP000292036">
    <property type="component" value="Unassembled WGS sequence"/>
</dbReference>
<comment type="cofactor">
    <cofactor evidence="3">
        <name>Zn(2+)</name>
        <dbReference type="ChEBI" id="CHEBI:29105"/>
    </cofactor>
    <text evidence="3">Binds 1 divalent metal cation per subunit.</text>
</comment>
<protein>
    <submittedName>
        <fullName evidence="6">SMP-30/gluconolactonase/LRE family protein</fullName>
    </submittedName>
</protein>
<dbReference type="InterPro" id="IPR011042">
    <property type="entry name" value="6-blade_b-propeller_TolB-like"/>
</dbReference>
<dbReference type="AlphaFoldDB" id="A0ABD7PID0"/>
<organism evidence="6 7">
    <name type="scientific">Rhizobium leguminosarum</name>
    <dbReference type="NCBI Taxonomy" id="384"/>
    <lineage>
        <taxon>Bacteria</taxon>
        <taxon>Pseudomonadati</taxon>
        <taxon>Pseudomonadota</taxon>
        <taxon>Alphaproteobacteria</taxon>
        <taxon>Hyphomicrobiales</taxon>
        <taxon>Rhizobiaceae</taxon>
        <taxon>Rhizobium/Agrobacterium group</taxon>
        <taxon>Rhizobium</taxon>
    </lineage>
</organism>
<evidence type="ECO:0000256" key="3">
    <source>
        <dbReference type="PIRSR" id="PIRSR605511-2"/>
    </source>
</evidence>
<keyword evidence="6" id="KW-0614">Plasmid</keyword>
<comment type="caution">
    <text evidence="6">The sequence shown here is derived from an EMBL/GenBank/DDBJ whole genome shotgun (WGS) entry which is preliminary data.</text>
</comment>
<dbReference type="RefSeq" id="WP_130727785.1">
    <property type="nucleotide sequence ID" value="NZ_JAAXCL010000011.1"/>
</dbReference>
<accession>A0ABD7PID0</accession>
<dbReference type="PANTHER" id="PTHR10907">
    <property type="entry name" value="REGUCALCIN"/>
    <property type="match status" value="1"/>
</dbReference>
<comment type="similarity">
    <text evidence="1">Belongs to the SMP-30/CGR1 family.</text>
</comment>
<reference evidence="6 7" key="1">
    <citation type="submission" date="2019-02" db="EMBL/GenBank/DDBJ databases">
        <title>The genomic architecture of introgression among sibling species of bacteria.</title>
        <authorList>
            <person name="Cavassim M.I.A."/>
            <person name="Moeskjaer S."/>
            <person name="Moslemi C."/>
            <person name="Fields B."/>
            <person name="Bachmann A."/>
            <person name="Vilhjalmsson B."/>
            <person name="Schierup M.H."/>
            <person name="Young J.P.W."/>
            <person name="Andersen S.U."/>
        </authorList>
    </citation>
    <scope>NUCLEOTIDE SEQUENCE [LARGE SCALE GENOMIC DNA]</scope>
    <source>
        <strain evidence="6 7">SM151B</strain>
        <plasmid evidence="6">pSM151B_Rh01</plasmid>
    </source>
</reference>
<dbReference type="EMBL" id="SIPS01000002">
    <property type="protein sequence ID" value="TAW24624.1"/>
    <property type="molecule type" value="Genomic_DNA"/>
</dbReference>
<keyword evidence="3" id="KW-0479">Metal-binding</keyword>
<sequence>MTAPRIIRPDVRSVIEQPLTVGESPVWDDETGTLWFVDILAPALVRLSASGKIDRFDMPAAIGALGLCRDQRIVVALQTGVHLFDPVSGDFEFVSDPVGRDINCRLNDGKVGPDGHFWIGSISESKPQIDEAALYRVGADGSTRTVATKLTSSNGLAWSPDGRRMYHSDSRQCFLQAFDFDPDTGDLGDGRRLRSFTEDEGRPDGATTDRDGFYWSAGVSAGRLNRISPEGDIVEIYILPVAAPTMPCFGGPNLRTLYVTSLSTDRTGRFEAGKVIAFDVDAEGLPPFRFGANHPSGMAAADHPSGDGGLMKDNGEER</sequence>
<dbReference type="PANTHER" id="PTHR10907:SF47">
    <property type="entry name" value="REGUCALCIN"/>
    <property type="match status" value="1"/>
</dbReference>
<gene>
    <name evidence="6" type="ORF">ELI19_24165</name>
</gene>
<dbReference type="SUPFAM" id="SSF63829">
    <property type="entry name" value="Calcium-dependent phosphotriesterase"/>
    <property type="match status" value="1"/>
</dbReference>
<feature type="binding site" evidence="3">
    <location>
        <position position="204"/>
    </location>
    <ligand>
        <name>a divalent metal cation</name>
        <dbReference type="ChEBI" id="CHEBI:60240"/>
    </ligand>
</feature>
<keyword evidence="3" id="KW-0862">Zinc</keyword>
<dbReference type="InterPro" id="IPR013658">
    <property type="entry name" value="SGL"/>
</dbReference>
<proteinExistence type="inferred from homology"/>
<feature type="binding site" evidence="3">
    <location>
        <position position="107"/>
    </location>
    <ligand>
        <name>substrate</name>
    </ligand>
</feature>